<dbReference type="Proteomes" id="UP000543174">
    <property type="component" value="Unassembled WGS sequence"/>
</dbReference>
<evidence type="ECO:0000313" key="10">
    <source>
        <dbReference type="EMBL" id="MBA9041306.1"/>
    </source>
</evidence>
<dbReference type="GO" id="GO:0005886">
    <property type="term" value="C:plasma membrane"/>
    <property type="evidence" value="ECO:0007669"/>
    <property type="project" value="UniProtKB-SubCell"/>
</dbReference>
<dbReference type="InterPro" id="IPR001736">
    <property type="entry name" value="PLipase_D/transphosphatidylase"/>
</dbReference>
<reference evidence="10" key="1">
    <citation type="submission" date="2020-08" db="EMBL/GenBank/DDBJ databases">
        <title>Functional genomics of gut bacteria from endangered species of beetles.</title>
        <authorList>
            <person name="Carlos-Shanley C."/>
        </authorList>
    </citation>
    <scope>NUCLEOTIDE SEQUENCE [LARGE SCALE GENOMIC DNA]</scope>
    <source>
        <strain evidence="10">S00060</strain>
    </source>
</reference>
<name>A0A7W3NE65_PRIAR</name>
<keyword evidence="5" id="KW-0677">Repeat</keyword>
<evidence type="ECO:0000256" key="1">
    <source>
        <dbReference type="ARBA" id="ARBA00004236"/>
    </source>
</evidence>
<proteinExistence type="predicted"/>
<keyword evidence="7" id="KW-0472">Membrane</keyword>
<accession>A0A7W3NE65</accession>
<comment type="subcellular location">
    <subcellularLocation>
        <location evidence="1">Cell membrane</location>
    </subcellularLocation>
</comment>
<evidence type="ECO:0000256" key="7">
    <source>
        <dbReference type="ARBA" id="ARBA00023136"/>
    </source>
</evidence>
<evidence type="ECO:0000256" key="6">
    <source>
        <dbReference type="ARBA" id="ARBA00022989"/>
    </source>
</evidence>
<evidence type="ECO:0000256" key="5">
    <source>
        <dbReference type="ARBA" id="ARBA00022737"/>
    </source>
</evidence>
<keyword evidence="2" id="KW-1003">Cell membrane</keyword>
<dbReference type="PROSITE" id="PS50035">
    <property type="entry name" value="PLD"/>
    <property type="match status" value="2"/>
</dbReference>
<dbReference type="GO" id="GO:0032049">
    <property type="term" value="P:cardiolipin biosynthetic process"/>
    <property type="evidence" value="ECO:0007669"/>
    <property type="project" value="UniProtKB-UniRule"/>
</dbReference>
<feature type="domain" description="PLD phosphodiesterase" evidence="9">
    <location>
        <begin position="139"/>
        <end position="166"/>
    </location>
</feature>
<dbReference type="Pfam" id="PF13091">
    <property type="entry name" value="PLDc_2"/>
    <property type="match status" value="2"/>
</dbReference>
<dbReference type="EMBL" id="JACJHT010000004">
    <property type="protein sequence ID" value="MBA9041306.1"/>
    <property type="molecule type" value="Genomic_DNA"/>
</dbReference>
<dbReference type="InterPro" id="IPR022924">
    <property type="entry name" value="Cardiolipin_synthase"/>
</dbReference>
<organism evidence="10 11">
    <name type="scientific">Priestia aryabhattai</name>
    <name type="common">Bacillus aryabhattai</name>
    <dbReference type="NCBI Taxonomy" id="412384"/>
    <lineage>
        <taxon>Bacteria</taxon>
        <taxon>Bacillati</taxon>
        <taxon>Bacillota</taxon>
        <taxon>Bacilli</taxon>
        <taxon>Bacillales</taxon>
        <taxon>Bacillaceae</taxon>
        <taxon>Priestia</taxon>
    </lineage>
</organism>
<keyword evidence="4" id="KW-0812">Transmembrane</keyword>
<protein>
    <recommendedName>
        <fullName evidence="8">Cardiolipin synthase</fullName>
        <ecNumber evidence="8">2.7.8.-</ecNumber>
    </recommendedName>
</protein>
<comment type="caution">
    <text evidence="10">The sequence shown here is derived from an EMBL/GenBank/DDBJ whole genome shotgun (WGS) entry which is preliminary data.</text>
</comment>
<keyword evidence="3 10" id="KW-0808">Transferase</keyword>
<evidence type="ECO:0000256" key="4">
    <source>
        <dbReference type="ARBA" id="ARBA00022692"/>
    </source>
</evidence>
<dbReference type="CDD" id="cd09110">
    <property type="entry name" value="PLDc_CLS_1"/>
    <property type="match status" value="1"/>
</dbReference>
<keyword evidence="11" id="KW-1185">Reference proteome</keyword>
<dbReference type="Gene3D" id="3.30.870.10">
    <property type="entry name" value="Endonuclease Chain A"/>
    <property type="match status" value="2"/>
</dbReference>
<dbReference type="EC" id="2.7.8.-" evidence="8"/>
<evidence type="ECO:0000256" key="8">
    <source>
        <dbReference type="NCBIfam" id="TIGR04265"/>
    </source>
</evidence>
<dbReference type="AlphaFoldDB" id="A0A7W3NE65"/>
<evidence type="ECO:0000256" key="2">
    <source>
        <dbReference type="ARBA" id="ARBA00022475"/>
    </source>
</evidence>
<dbReference type="InterPro" id="IPR025202">
    <property type="entry name" value="PLD-like_dom"/>
</dbReference>
<dbReference type="CDD" id="cd09112">
    <property type="entry name" value="PLDc_CLS_2"/>
    <property type="match status" value="1"/>
</dbReference>
<dbReference type="SUPFAM" id="SSF56024">
    <property type="entry name" value="Phospholipase D/nuclease"/>
    <property type="match status" value="2"/>
</dbReference>
<dbReference type="SMART" id="SM00155">
    <property type="entry name" value="PLDc"/>
    <property type="match status" value="2"/>
</dbReference>
<evidence type="ECO:0000313" key="11">
    <source>
        <dbReference type="Proteomes" id="UP000543174"/>
    </source>
</evidence>
<dbReference type="GO" id="GO:0008808">
    <property type="term" value="F:cardiolipin synthase activity"/>
    <property type="evidence" value="ECO:0007669"/>
    <property type="project" value="UniProtKB-UniRule"/>
</dbReference>
<dbReference type="PANTHER" id="PTHR21248">
    <property type="entry name" value="CARDIOLIPIN SYNTHASE"/>
    <property type="match status" value="1"/>
</dbReference>
<sequence>MMSGMVVILLFIIFIAWLAIDLGVGKKVFSQAENTFPKRRASLFLFADGNVLYKDLFHEIENASSFIHLSFYIVQNDEVSQDFLDLLVQKAQQNIEVRLLVDRVGSYKIKKNKIAFLKKQGVHFAYSRTLRWPYLFYTLNARNHRKMAVIDGKVGYIGGFNIGREYLGLDAKLGVWKDYHLRMEGEGIQDLQMQLLSDWYAATGLDLRKMERYFPPTSEGDYVIQLQSTEGFSLEESFLSIINQANRELYIGTPYFIPSEPLMNALLQARARGVQVHILIPMRADQPLVHHAAFAYLPTLLQAGCMIYQYYYGFYHAKVLIADNVICDVGTANFDKRSLFLNAEINCLIYDATYIEEVKNSFKVCMGECPVLSLEDVKNRTWSEKLKQGFATFISPLL</sequence>
<keyword evidence="6" id="KW-1133">Transmembrane helix</keyword>
<dbReference type="NCBIfam" id="TIGR04265">
    <property type="entry name" value="bac_cardiolipin"/>
    <property type="match status" value="1"/>
</dbReference>
<dbReference type="PANTHER" id="PTHR21248:SF7">
    <property type="entry name" value="MINOR CARDIOLIPIN SYNTHASE CLSB"/>
    <property type="match status" value="1"/>
</dbReference>
<feature type="domain" description="PLD phosphodiesterase" evidence="9">
    <location>
        <begin position="311"/>
        <end position="338"/>
    </location>
</feature>
<evidence type="ECO:0000259" key="9">
    <source>
        <dbReference type="PROSITE" id="PS50035"/>
    </source>
</evidence>
<gene>
    <name evidence="10" type="ORF">HNP21_004426</name>
</gene>
<dbReference type="RefSeq" id="WP_241747274.1">
    <property type="nucleotide sequence ID" value="NZ_JACJHT010000004.1"/>
</dbReference>
<evidence type="ECO:0000256" key="3">
    <source>
        <dbReference type="ARBA" id="ARBA00022679"/>
    </source>
</evidence>